<keyword evidence="8" id="KW-1185">Reference proteome</keyword>
<dbReference type="AlphaFoldDB" id="A0A265UPG2"/>
<reference evidence="7 8" key="1">
    <citation type="submission" date="2017-05" db="EMBL/GenBank/DDBJ databases">
        <title>The draft genome sequence of Idiomarina salinarum WNB302.</title>
        <authorList>
            <person name="Sun Y."/>
            <person name="Chen B."/>
            <person name="Du Z."/>
        </authorList>
    </citation>
    <scope>NUCLEOTIDE SEQUENCE [LARGE SCALE GENOMIC DNA]</scope>
    <source>
        <strain evidence="7 8">WNB302</strain>
    </source>
</reference>
<comment type="similarity">
    <text evidence="2">Belongs to the SusD family.</text>
</comment>
<keyword evidence="5" id="KW-0998">Cell outer membrane</keyword>
<dbReference type="Proteomes" id="UP000216840">
    <property type="component" value="Unassembled WGS sequence"/>
</dbReference>
<dbReference type="RefSeq" id="WP_094969034.1">
    <property type="nucleotide sequence ID" value="NZ_NGJN01000007.1"/>
</dbReference>
<dbReference type="InterPro" id="IPR011990">
    <property type="entry name" value="TPR-like_helical_dom_sf"/>
</dbReference>
<name>A0A265UPG2_9FLAO</name>
<dbReference type="Pfam" id="PF07980">
    <property type="entry name" value="SusD_RagB"/>
    <property type="match status" value="1"/>
</dbReference>
<dbReference type="EMBL" id="NGJN01000007">
    <property type="protein sequence ID" value="OZV67112.1"/>
    <property type="molecule type" value="Genomic_DNA"/>
</dbReference>
<keyword evidence="3" id="KW-0732">Signal</keyword>
<dbReference type="Gene3D" id="1.25.40.390">
    <property type="match status" value="1"/>
</dbReference>
<comment type="subcellular location">
    <subcellularLocation>
        <location evidence="1">Cell outer membrane</location>
    </subcellularLocation>
</comment>
<feature type="domain" description="RagB/SusD" evidence="6">
    <location>
        <begin position="363"/>
        <end position="496"/>
    </location>
</feature>
<evidence type="ECO:0000256" key="3">
    <source>
        <dbReference type="ARBA" id="ARBA00022729"/>
    </source>
</evidence>
<organism evidence="7 8">
    <name type="scientific">Winogradskyella aurantia</name>
    <dbReference type="NCBI Taxonomy" id="1915063"/>
    <lineage>
        <taxon>Bacteria</taxon>
        <taxon>Pseudomonadati</taxon>
        <taxon>Bacteroidota</taxon>
        <taxon>Flavobacteriia</taxon>
        <taxon>Flavobacteriales</taxon>
        <taxon>Flavobacteriaceae</taxon>
        <taxon>Winogradskyella</taxon>
    </lineage>
</organism>
<accession>A0A265UPG2</accession>
<sequence length="496" mass="54279">MNKIKYVYLLALIAVMFSCEDAYNIDQPGRLTADAAFQTVDDLELGLLAVYNQWDLTPEISLAANFCDEVAVGFDSGGQGFALYDFVMNAASASAFDFWVRNFRVNNRATLVLEAANLVDGSEDQDRYNNILAQLHFIRAYANFEMLLYFSPDPQDDSTLAVPVIDFVAPTDIQPSRDTTGALWDYINSDVSAALNLSTVQSDPRFVSTDAINALRARMALTRGNNPQAESLATQLLGTYGLANTTQYQNMWLDIDNTEVILKLERTLNDSYDGQVNTGSVNTGGGWAGSVFAFVTATLAGSPYFEMDRSVFDALDPADVRYDVNVAPTSIISPDYPNDPDPINNDILVIQKYPGSEGRPLMNDLKVFRASEMLLIAAEARARQGNLTGAATLIKQLRDARFGTAQPLPAYGSQQEAIGAILDERKIELVYEGHRYKDLKRSGVDGNRGVDRDPIACTLQSGACTLPASDYRFTLPIPVVEINANPGIAAQQNPGY</sequence>
<protein>
    <recommendedName>
        <fullName evidence="6">RagB/SusD domain-containing protein</fullName>
    </recommendedName>
</protein>
<dbReference type="PROSITE" id="PS51257">
    <property type="entry name" value="PROKAR_LIPOPROTEIN"/>
    <property type="match status" value="1"/>
</dbReference>
<evidence type="ECO:0000259" key="6">
    <source>
        <dbReference type="Pfam" id="PF07980"/>
    </source>
</evidence>
<evidence type="ECO:0000256" key="4">
    <source>
        <dbReference type="ARBA" id="ARBA00023136"/>
    </source>
</evidence>
<dbReference type="GO" id="GO:0009279">
    <property type="term" value="C:cell outer membrane"/>
    <property type="evidence" value="ECO:0007669"/>
    <property type="project" value="UniProtKB-SubCell"/>
</dbReference>
<dbReference type="SUPFAM" id="SSF48452">
    <property type="entry name" value="TPR-like"/>
    <property type="match status" value="1"/>
</dbReference>
<evidence type="ECO:0000256" key="5">
    <source>
        <dbReference type="ARBA" id="ARBA00023237"/>
    </source>
</evidence>
<gene>
    <name evidence="7" type="ORF">CA834_12360</name>
</gene>
<keyword evidence="4" id="KW-0472">Membrane</keyword>
<evidence type="ECO:0000313" key="8">
    <source>
        <dbReference type="Proteomes" id="UP000216840"/>
    </source>
</evidence>
<evidence type="ECO:0000256" key="1">
    <source>
        <dbReference type="ARBA" id="ARBA00004442"/>
    </source>
</evidence>
<proteinExistence type="inferred from homology"/>
<evidence type="ECO:0000313" key="7">
    <source>
        <dbReference type="EMBL" id="OZV67112.1"/>
    </source>
</evidence>
<dbReference type="OrthoDB" id="630434at2"/>
<evidence type="ECO:0000256" key="2">
    <source>
        <dbReference type="ARBA" id="ARBA00006275"/>
    </source>
</evidence>
<comment type="caution">
    <text evidence="7">The sequence shown here is derived from an EMBL/GenBank/DDBJ whole genome shotgun (WGS) entry which is preliminary data.</text>
</comment>
<dbReference type="InterPro" id="IPR012944">
    <property type="entry name" value="SusD_RagB_dom"/>
</dbReference>